<keyword evidence="1" id="KW-0812">Transmembrane</keyword>
<dbReference type="Proteomes" id="UP001151760">
    <property type="component" value="Unassembled WGS sequence"/>
</dbReference>
<evidence type="ECO:0000313" key="2">
    <source>
        <dbReference type="EMBL" id="GJT49241.1"/>
    </source>
</evidence>
<gene>
    <name evidence="2" type="ORF">Tco_0975398</name>
</gene>
<proteinExistence type="predicted"/>
<organism evidence="2 3">
    <name type="scientific">Tanacetum coccineum</name>
    <dbReference type="NCBI Taxonomy" id="301880"/>
    <lineage>
        <taxon>Eukaryota</taxon>
        <taxon>Viridiplantae</taxon>
        <taxon>Streptophyta</taxon>
        <taxon>Embryophyta</taxon>
        <taxon>Tracheophyta</taxon>
        <taxon>Spermatophyta</taxon>
        <taxon>Magnoliopsida</taxon>
        <taxon>eudicotyledons</taxon>
        <taxon>Gunneridae</taxon>
        <taxon>Pentapetalae</taxon>
        <taxon>asterids</taxon>
        <taxon>campanulids</taxon>
        <taxon>Asterales</taxon>
        <taxon>Asteraceae</taxon>
        <taxon>Asteroideae</taxon>
        <taxon>Anthemideae</taxon>
        <taxon>Anthemidinae</taxon>
        <taxon>Tanacetum</taxon>
    </lineage>
</organism>
<evidence type="ECO:0000313" key="3">
    <source>
        <dbReference type="Proteomes" id="UP001151760"/>
    </source>
</evidence>
<keyword evidence="1" id="KW-0472">Membrane</keyword>
<accession>A0ABQ5EEG9</accession>
<evidence type="ECO:0000256" key="1">
    <source>
        <dbReference type="SAM" id="Phobius"/>
    </source>
</evidence>
<protein>
    <recommendedName>
        <fullName evidence="4">Rapid ALkalinization Factor</fullName>
    </recommendedName>
</protein>
<reference evidence="2" key="2">
    <citation type="submission" date="2022-01" db="EMBL/GenBank/DDBJ databases">
        <authorList>
            <person name="Yamashiro T."/>
            <person name="Shiraishi A."/>
            <person name="Satake H."/>
            <person name="Nakayama K."/>
        </authorList>
    </citation>
    <scope>NUCLEOTIDE SEQUENCE</scope>
</reference>
<keyword evidence="1" id="KW-1133">Transmembrane helix</keyword>
<comment type="caution">
    <text evidence="2">The sequence shown here is derived from an EMBL/GenBank/DDBJ whole genome shotgun (WGS) entry which is preliminary data.</text>
</comment>
<feature type="transmembrane region" description="Helical" evidence="1">
    <location>
        <begin position="9"/>
        <end position="26"/>
    </location>
</feature>
<dbReference type="EMBL" id="BQNB010016220">
    <property type="protein sequence ID" value="GJT49241.1"/>
    <property type="molecule type" value="Genomic_DNA"/>
</dbReference>
<name>A0ABQ5EEG9_9ASTR</name>
<keyword evidence="3" id="KW-1185">Reference proteome</keyword>
<reference evidence="2" key="1">
    <citation type="journal article" date="2022" name="Int. J. Mol. Sci.">
        <title>Draft Genome of Tanacetum Coccineum: Genomic Comparison of Closely Related Tanacetum-Family Plants.</title>
        <authorList>
            <person name="Yamashiro T."/>
            <person name="Shiraishi A."/>
            <person name="Nakayama K."/>
            <person name="Satake H."/>
        </authorList>
    </citation>
    <scope>NUCLEOTIDE SEQUENCE</scope>
</reference>
<evidence type="ECO:0008006" key="4">
    <source>
        <dbReference type="Google" id="ProtNLM"/>
    </source>
</evidence>
<sequence>MFRGGTSPIIRFTLIVSTTIVVLMIIKDCDGSMTACNGSTAAECLQLVSVEQEEEFMMDTEEHRRILVGKNDHISLNSLEKGKQGCRGTSCAGKYDPANRKCTLFDRSCK</sequence>